<dbReference type="Pfam" id="PF00356">
    <property type="entry name" value="LacI"/>
    <property type="match status" value="1"/>
</dbReference>
<name>A0ABX5ASR1_9MICO</name>
<feature type="domain" description="HTH lacI-type" evidence="5">
    <location>
        <begin position="19"/>
        <end position="73"/>
    </location>
</feature>
<accession>A0ABX5ASR1</accession>
<dbReference type="Gene3D" id="3.40.50.2300">
    <property type="match status" value="2"/>
</dbReference>
<dbReference type="EMBL" id="MPZN01000062">
    <property type="protein sequence ID" value="PPL15453.1"/>
    <property type="molecule type" value="Genomic_DNA"/>
</dbReference>
<dbReference type="InterPro" id="IPR010982">
    <property type="entry name" value="Lambda_DNA-bd_dom_sf"/>
</dbReference>
<gene>
    <name evidence="6" type="ORF">GY24_14285</name>
</gene>
<dbReference type="SUPFAM" id="SSF47413">
    <property type="entry name" value="lambda repressor-like DNA-binding domains"/>
    <property type="match status" value="1"/>
</dbReference>
<proteinExistence type="predicted"/>
<comment type="caution">
    <text evidence="6">The sequence shown here is derived from an EMBL/GenBank/DDBJ whole genome shotgun (WGS) entry which is preliminary data.</text>
</comment>
<evidence type="ECO:0000313" key="6">
    <source>
        <dbReference type="EMBL" id="PPL15453.1"/>
    </source>
</evidence>
<feature type="region of interest" description="Disordered" evidence="4">
    <location>
        <begin position="1"/>
        <end position="20"/>
    </location>
</feature>
<evidence type="ECO:0000256" key="2">
    <source>
        <dbReference type="ARBA" id="ARBA00023125"/>
    </source>
</evidence>
<dbReference type="PANTHER" id="PTHR30146:SF153">
    <property type="entry name" value="LACTOSE OPERON REPRESSOR"/>
    <property type="match status" value="1"/>
</dbReference>
<dbReference type="CDD" id="cd01574">
    <property type="entry name" value="PBP1_LacI"/>
    <property type="match status" value="1"/>
</dbReference>
<evidence type="ECO:0000313" key="7">
    <source>
        <dbReference type="Proteomes" id="UP000237755"/>
    </source>
</evidence>
<dbReference type="PROSITE" id="PS50932">
    <property type="entry name" value="HTH_LACI_2"/>
    <property type="match status" value="1"/>
</dbReference>
<reference evidence="6 7" key="1">
    <citation type="journal article" date="2008" name="Int. J. Syst. Evol. Microbiol.">
        <title>Leifsonia pindariensis sp. nov., isolated from the Pindari glacier of the Indian Himalayas, and emended description of the genus Leifsonia.</title>
        <authorList>
            <person name="Reddy G.S."/>
            <person name="Prabagaran S.R."/>
            <person name="Shivaji S."/>
        </authorList>
    </citation>
    <scope>NUCLEOTIDE SEQUENCE [LARGE SCALE GENOMIC DNA]</scope>
    <source>
        <strain evidence="6 7">PON 10</strain>
    </source>
</reference>
<sequence>MTLESQTATELSAPQRERASINDVARRAGVSAQTVSRVANRMNNVRPATRERVLAAMAELNYRPNSAARNLKAGRFRSIGFVTFNLATFGNERTLSAVAEASEAAGYTTTLLPVADPTQLDVVGAFGRLEEQAVDGIILVMSAEVGALDELTMTAGLPLVIIDSDANLPYTIVDTDQEQGVSIALQHLFELGHRDIVHISGPASSYSATRRAEAYRRIMAERGLPALEVHSGDWSAASGLELGRQLLDAEHLPTAVFAANDHMALGIMHAVHERGLRVPQDISVIGFDDVEGAAEFWPALSTVHQNLDEVGRQATSLLLALIDGEADEQQKILVQTRLIVRDSTGPVRAG</sequence>
<keyword evidence="7" id="KW-1185">Reference proteome</keyword>
<organism evidence="6 7">
    <name type="scientific">Microterricola pindariensis</name>
    <dbReference type="NCBI Taxonomy" id="478010"/>
    <lineage>
        <taxon>Bacteria</taxon>
        <taxon>Bacillati</taxon>
        <taxon>Actinomycetota</taxon>
        <taxon>Actinomycetes</taxon>
        <taxon>Micrococcales</taxon>
        <taxon>Microbacteriaceae</taxon>
        <taxon>Microterricola</taxon>
    </lineage>
</organism>
<dbReference type="Gene3D" id="1.10.260.40">
    <property type="entry name" value="lambda repressor-like DNA-binding domains"/>
    <property type="match status" value="1"/>
</dbReference>
<evidence type="ECO:0000256" key="1">
    <source>
        <dbReference type="ARBA" id="ARBA00023015"/>
    </source>
</evidence>
<dbReference type="Pfam" id="PF13377">
    <property type="entry name" value="Peripla_BP_3"/>
    <property type="match status" value="1"/>
</dbReference>
<dbReference type="SUPFAM" id="SSF53822">
    <property type="entry name" value="Periplasmic binding protein-like I"/>
    <property type="match status" value="1"/>
</dbReference>
<evidence type="ECO:0000256" key="4">
    <source>
        <dbReference type="SAM" id="MobiDB-lite"/>
    </source>
</evidence>
<evidence type="ECO:0000256" key="3">
    <source>
        <dbReference type="ARBA" id="ARBA00023163"/>
    </source>
</evidence>
<protein>
    <submittedName>
        <fullName evidence="6">LacI family transcriptional regulator</fullName>
    </submittedName>
</protein>
<evidence type="ECO:0000259" key="5">
    <source>
        <dbReference type="PROSITE" id="PS50932"/>
    </source>
</evidence>
<dbReference type="InterPro" id="IPR046335">
    <property type="entry name" value="LacI/GalR-like_sensor"/>
</dbReference>
<keyword evidence="1" id="KW-0805">Transcription regulation</keyword>
<dbReference type="SMART" id="SM00354">
    <property type="entry name" value="HTH_LACI"/>
    <property type="match status" value="1"/>
</dbReference>
<dbReference type="InterPro" id="IPR000843">
    <property type="entry name" value="HTH_LacI"/>
</dbReference>
<dbReference type="Proteomes" id="UP000237755">
    <property type="component" value="Unassembled WGS sequence"/>
</dbReference>
<keyword evidence="3" id="KW-0804">Transcription</keyword>
<dbReference type="RefSeq" id="WP_104476894.1">
    <property type="nucleotide sequence ID" value="NZ_MPZN01000062.1"/>
</dbReference>
<dbReference type="InterPro" id="IPR028082">
    <property type="entry name" value="Peripla_BP_I"/>
</dbReference>
<feature type="compositionally biased region" description="Polar residues" evidence="4">
    <location>
        <begin position="1"/>
        <end position="12"/>
    </location>
</feature>
<dbReference type="CDD" id="cd01392">
    <property type="entry name" value="HTH_LacI"/>
    <property type="match status" value="1"/>
</dbReference>
<keyword evidence="2" id="KW-0238">DNA-binding</keyword>
<dbReference type="PANTHER" id="PTHR30146">
    <property type="entry name" value="LACI-RELATED TRANSCRIPTIONAL REPRESSOR"/>
    <property type="match status" value="1"/>
</dbReference>